<keyword evidence="4" id="KW-1185">Reference proteome</keyword>
<evidence type="ECO:0000256" key="2">
    <source>
        <dbReference type="SAM" id="Phobius"/>
    </source>
</evidence>
<dbReference type="PANTHER" id="PTHR35335:SF1">
    <property type="entry name" value="UPF0716 PROTEIN FXSA"/>
    <property type="match status" value="1"/>
</dbReference>
<dbReference type="InterPro" id="IPR007313">
    <property type="entry name" value="FxsA"/>
</dbReference>
<dbReference type="PANTHER" id="PTHR35335">
    <property type="entry name" value="UPF0716 PROTEIN FXSA"/>
    <property type="match status" value="1"/>
</dbReference>
<evidence type="ECO:0000256" key="1">
    <source>
        <dbReference type="SAM" id="MobiDB-lite"/>
    </source>
</evidence>
<feature type="transmembrane region" description="Helical" evidence="2">
    <location>
        <begin position="66"/>
        <end position="86"/>
    </location>
</feature>
<evidence type="ECO:0000313" key="4">
    <source>
        <dbReference type="Proteomes" id="UP000199058"/>
    </source>
</evidence>
<dbReference type="Pfam" id="PF04186">
    <property type="entry name" value="FxsA"/>
    <property type="match status" value="1"/>
</dbReference>
<protein>
    <submittedName>
        <fullName evidence="3">UPF0716 protein FxsA</fullName>
    </submittedName>
</protein>
<feature type="transmembrane region" description="Helical" evidence="2">
    <location>
        <begin position="25"/>
        <end position="45"/>
    </location>
</feature>
<gene>
    <name evidence="3" type="ORF">SAMN05660443_1190</name>
</gene>
<dbReference type="EMBL" id="FOLH01000002">
    <property type="protein sequence ID" value="SFC02421.1"/>
    <property type="molecule type" value="Genomic_DNA"/>
</dbReference>
<dbReference type="GO" id="GO:0016020">
    <property type="term" value="C:membrane"/>
    <property type="evidence" value="ECO:0007669"/>
    <property type="project" value="InterPro"/>
</dbReference>
<reference evidence="3 4" key="1">
    <citation type="submission" date="2016-10" db="EMBL/GenBank/DDBJ databases">
        <authorList>
            <person name="de Groot N.N."/>
        </authorList>
    </citation>
    <scope>NUCLEOTIDE SEQUENCE [LARGE SCALE GENOMIC DNA]</scope>
    <source>
        <strain evidence="3 4">DSM 18438</strain>
    </source>
</reference>
<dbReference type="STRING" id="1122252.SAMN05660443_1190"/>
<proteinExistence type="predicted"/>
<name>A0A1I1FT00_9GAMM</name>
<dbReference type="AlphaFoldDB" id="A0A1I1FT00"/>
<dbReference type="Proteomes" id="UP000199058">
    <property type="component" value="Unassembled WGS sequence"/>
</dbReference>
<accession>A0A1I1FT00</accession>
<sequence>MPLIFLFLVWPLAEIWLMIQVGQEAGALNTLLLIIATAALGLLLVQLEWRRLALTLRNHLNEGKEPLIPLLETAAVGLAGVLLFIPGFISDFLGVLLLLPFTRKILITPLKKRQRTTSFHYRETSYRGKPDDPSAEKDETLSEGKVLEGEYQRKDDKRP</sequence>
<dbReference type="NCBIfam" id="NF008528">
    <property type="entry name" value="PRK11463.1-2"/>
    <property type="match status" value="1"/>
</dbReference>
<keyword evidence="2" id="KW-0812">Transmembrane</keyword>
<evidence type="ECO:0000313" key="3">
    <source>
        <dbReference type="EMBL" id="SFC02421.1"/>
    </source>
</evidence>
<organism evidence="3 4">
    <name type="scientific">Marinospirillum celere</name>
    <dbReference type="NCBI Taxonomy" id="1122252"/>
    <lineage>
        <taxon>Bacteria</taxon>
        <taxon>Pseudomonadati</taxon>
        <taxon>Pseudomonadota</taxon>
        <taxon>Gammaproteobacteria</taxon>
        <taxon>Oceanospirillales</taxon>
        <taxon>Oceanospirillaceae</taxon>
        <taxon>Marinospirillum</taxon>
    </lineage>
</organism>
<keyword evidence="2" id="KW-1133">Transmembrane helix</keyword>
<dbReference type="RefSeq" id="WP_091960607.1">
    <property type="nucleotide sequence ID" value="NZ_FOLH01000002.1"/>
</dbReference>
<feature type="region of interest" description="Disordered" evidence="1">
    <location>
        <begin position="121"/>
        <end position="159"/>
    </location>
</feature>
<dbReference type="OrthoDB" id="9792788at2"/>
<keyword evidence="2" id="KW-0472">Membrane</keyword>